<proteinExistence type="predicted"/>
<name>A0A225E0Z6_9BACT</name>
<comment type="caution">
    <text evidence="1">The sequence shown here is derived from an EMBL/GenBank/DDBJ whole genome shotgun (WGS) entry which is preliminary data.</text>
</comment>
<dbReference type="EMBL" id="NIDE01000005">
    <property type="protein sequence ID" value="OWK42365.1"/>
    <property type="molecule type" value="Genomic_DNA"/>
</dbReference>
<evidence type="ECO:0000313" key="1">
    <source>
        <dbReference type="EMBL" id="OWK42365.1"/>
    </source>
</evidence>
<protein>
    <submittedName>
        <fullName evidence="1">Uncharacterized protein</fullName>
    </submittedName>
</protein>
<keyword evidence="2" id="KW-1185">Reference proteome</keyword>
<sequence>MNDNPAPDKREKLIGRVLTDAVVIEEHLTVGLSKLLEVNGLTPEFREVVKEFVRPVIEVLHDLERDVIDFARSVSKDNVVELTLVERPKGRDWDMER</sequence>
<gene>
    <name evidence="1" type="ORF">FRUB_04443</name>
</gene>
<dbReference type="Proteomes" id="UP000214646">
    <property type="component" value="Unassembled WGS sequence"/>
</dbReference>
<reference evidence="2" key="1">
    <citation type="submission" date="2017-06" db="EMBL/GenBank/DDBJ databases">
        <title>Genome analysis of Fimbriiglobus ruber SP5, the first member of the order Planctomycetales with confirmed chitinolytic capability.</title>
        <authorList>
            <person name="Ravin N.V."/>
            <person name="Rakitin A.L."/>
            <person name="Ivanova A.A."/>
            <person name="Beletsky A.V."/>
            <person name="Kulichevskaya I.S."/>
            <person name="Mardanov A.V."/>
            <person name="Dedysh S.N."/>
        </authorList>
    </citation>
    <scope>NUCLEOTIDE SEQUENCE [LARGE SCALE GENOMIC DNA]</scope>
    <source>
        <strain evidence="2">SP5</strain>
    </source>
</reference>
<dbReference type="AlphaFoldDB" id="A0A225E0Z6"/>
<accession>A0A225E0Z6</accession>
<dbReference type="RefSeq" id="WP_088255537.1">
    <property type="nucleotide sequence ID" value="NZ_NIDE01000005.1"/>
</dbReference>
<evidence type="ECO:0000313" key="2">
    <source>
        <dbReference type="Proteomes" id="UP000214646"/>
    </source>
</evidence>
<organism evidence="1 2">
    <name type="scientific">Fimbriiglobus ruber</name>
    <dbReference type="NCBI Taxonomy" id="1908690"/>
    <lineage>
        <taxon>Bacteria</taxon>
        <taxon>Pseudomonadati</taxon>
        <taxon>Planctomycetota</taxon>
        <taxon>Planctomycetia</taxon>
        <taxon>Gemmatales</taxon>
        <taxon>Gemmataceae</taxon>
        <taxon>Fimbriiglobus</taxon>
    </lineage>
</organism>